<dbReference type="PANTHER" id="PTHR46033:SF8">
    <property type="entry name" value="PROTEIN MAINTENANCE OF MERISTEMS-LIKE"/>
    <property type="match status" value="1"/>
</dbReference>
<evidence type="ECO:0000313" key="5">
    <source>
        <dbReference type="Proteomes" id="UP000541444"/>
    </source>
</evidence>
<accession>A0A7J7L9C0</accession>
<gene>
    <name evidence="4" type="ORF">GIB67_002406</name>
</gene>
<evidence type="ECO:0000313" key="4">
    <source>
        <dbReference type="EMBL" id="KAF6139144.1"/>
    </source>
</evidence>
<dbReference type="AlphaFoldDB" id="A0A7J7L9C0"/>
<dbReference type="PANTHER" id="PTHR46033">
    <property type="entry name" value="PROTEIN MAIN-LIKE 2"/>
    <property type="match status" value="1"/>
</dbReference>
<organism evidence="4 5">
    <name type="scientific">Kingdonia uniflora</name>
    <dbReference type="NCBI Taxonomy" id="39325"/>
    <lineage>
        <taxon>Eukaryota</taxon>
        <taxon>Viridiplantae</taxon>
        <taxon>Streptophyta</taxon>
        <taxon>Embryophyta</taxon>
        <taxon>Tracheophyta</taxon>
        <taxon>Spermatophyta</taxon>
        <taxon>Magnoliopsida</taxon>
        <taxon>Ranunculales</taxon>
        <taxon>Circaeasteraceae</taxon>
        <taxon>Kingdonia</taxon>
    </lineage>
</organism>
<reference evidence="4 5" key="1">
    <citation type="journal article" date="2020" name="IScience">
        <title>Genome Sequencing of the Endangered Kingdonia uniflora (Circaeasteraceae, Ranunculales) Reveals Potential Mechanisms of Evolutionary Specialization.</title>
        <authorList>
            <person name="Sun Y."/>
            <person name="Deng T."/>
            <person name="Zhang A."/>
            <person name="Moore M.J."/>
            <person name="Landis J.B."/>
            <person name="Lin N."/>
            <person name="Zhang H."/>
            <person name="Zhang X."/>
            <person name="Huang J."/>
            <person name="Zhang X."/>
            <person name="Sun H."/>
            <person name="Wang H."/>
        </authorList>
    </citation>
    <scope>NUCLEOTIDE SEQUENCE [LARGE SCALE GENOMIC DNA]</scope>
    <source>
        <strain evidence="4">TB1705</strain>
        <tissue evidence="4">Leaf</tissue>
    </source>
</reference>
<comment type="caution">
    <text evidence="4">The sequence shown here is derived from an EMBL/GenBank/DDBJ whole genome shotgun (WGS) entry which is preliminary data.</text>
</comment>
<dbReference type="InterPro" id="IPR044824">
    <property type="entry name" value="MAIN-like"/>
</dbReference>
<dbReference type="Proteomes" id="UP000541444">
    <property type="component" value="Unassembled WGS sequence"/>
</dbReference>
<feature type="region of interest" description="Disordered" evidence="2">
    <location>
        <begin position="299"/>
        <end position="325"/>
    </location>
</feature>
<dbReference type="GO" id="GO:0010073">
    <property type="term" value="P:meristem maintenance"/>
    <property type="evidence" value="ECO:0007669"/>
    <property type="project" value="InterPro"/>
</dbReference>
<feature type="domain" description="Aminotransferase-like plant mobile" evidence="3">
    <location>
        <begin position="85"/>
        <end position="161"/>
    </location>
</feature>
<evidence type="ECO:0000259" key="3">
    <source>
        <dbReference type="Pfam" id="PF10536"/>
    </source>
</evidence>
<evidence type="ECO:0000256" key="1">
    <source>
        <dbReference type="SAM" id="Coils"/>
    </source>
</evidence>
<dbReference type="Pfam" id="PF10536">
    <property type="entry name" value="PMD"/>
    <property type="match status" value="1"/>
</dbReference>
<dbReference type="InterPro" id="IPR019557">
    <property type="entry name" value="AminoTfrase-like_pln_mobile"/>
</dbReference>
<proteinExistence type="predicted"/>
<dbReference type="EMBL" id="JACGCM010002532">
    <property type="protein sequence ID" value="KAF6139144.1"/>
    <property type="molecule type" value="Genomic_DNA"/>
</dbReference>
<name>A0A7J7L9C0_9MAGN</name>
<feature type="coiled-coil region" evidence="1">
    <location>
        <begin position="388"/>
        <end position="415"/>
    </location>
</feature>
<keyword evidence="1" id="KW-0175">Coiled coil</keyword>
<protein>
    <recommendedName>
        <fullName evidence="3">Aminotransferase-like plant mobile domain-containing protein</fullName>
    </recommendedName>
</protein>
<feature type="compositionally biased region" description="Basic and acidic residues" evidence="2">
    <location>
        <begin position="299"/>
        <end position="319"/>
    </location>
</feature>
<keyword evidence="5" id="KW-1185">Reference proteome</keyword>
<sequence length="552" mass="62626">MTWSNWLGCVQMVMPRSLPAAFPAIVEVFENNLLQGLKAFKALKAGGAGNSLPLKKQREHYAYKLGKVLSDGTATAAKKKKGLTAKSVARAYMLYVCGSFLFPTKKGTDVSARYLDLFAKDKVTKKWSWGSAVLAHMYYNLGAASRDDGRQVACCTTLLEVVWDPYRNKRDSAHAFKEFTFFYGVLASPDHVQPYYPNRVVRQFNREQCIPGKRLITEVSNLWSAERPRKFNPKYEWVDCFSSQKWKDFVLKKADRGRRVREGPLVCTEGYLEWFASVSWTTICPIAVDLAADDDAGVHQRKEATVNEHGDTPHHEHSSRSPNINLNDQQITALNDQLQKLKEDKDKESEANINLREALKDKCTCEIELKRVVDEQCALEFADLPRQLDAKILECKNLEEKNTSLEAELRQKSGLEDCNQSLSVELNKKCKAIESLKAVNALLMEQIDLQLPPATPLVMLPSHQPVLDTTLAKKYKDLLAAHEDIKKKLIAKEDFRRKLVNAEERMKSLEANNSEWKVWRQTLKKALASEGMGDMGDPTFEDLLSRMKDSSQ</sequence>
<evidence type="ECO:0000256" key="2">
    <source>
        <dbReference type="SAM" id="MobiDB-lite"/>
    </source>
</evidence>
<feature type="coiled-coil region" evidence="1">
    <location>
        <begin position="485"/>
        <end position="512"/>
    </location>
</feature>